<reference evidence="2" key="1">
    <citation type="journal article" date="2014" name="Front. Microbiol.">
        <title>High frequency of phylogenetically diverse reductive dehalogenase-homologous genes in deep subseafloor sedimentary metagenomes.</title>
        <authorList>
            <person name="Kawai M."/>
            <person name="Futagami T."/>
            <person name="Toyoda A."/>
            <person name="Takaki Y."/>
            <person name="Nishi S."/>
            <person name="Hori S."/>
            <person name="Arai W."/>
            <person name="Tsubouchi T."/>
            <person name="Morono Y."/>
            <person name="Uchiyama I."/>
            <person name="Ito T."/>
            <person name="Fujiyama A."/>
            <person name="Inagaki F."/>
            <person name="Takami H."/>
        </authorList>
    </citation>
    <scope>NUCLEOTIDE SEQUENCE</scope>
    <source>
        <strain evidence="2">Expedition CK06-06</strain>
    </source>
</reference>
<organism evidence="2">
    <name type="scientific">marine sediment metagenome</name>
    <dbReference type="NCBI Taxonomy" id="412755"/>
    <lineage>
        <taxon>unclassified sequences</taxon>
        <taxon>metagenomes</taxon>
        <taxon>ecological metagenomes</taxon>
    </lineage>
</organism>
<keyword evidence="1" id="KW-1133">Transmembrane helix</keyword>
<dbReference type="EMBL" id="BARV01000808">
    <property type="protein sequence ID" value="GAH89970.1"/>
    <property type="molecule type" value="Genomic_DNA"/>
</dbReference>
<proteinExistence type="predicted"/>
<accession>X1K8N8</accession>
<feature type="transmembrane region" description="Helical" evidence="1">
    <location>
        <begin position="30"/>
        <end position="48"/>
    </location>
</feature>
<keyword evidence="1" id="KW-0812">Transmembrane</keyword>
<comment type="caution">
    <text evidence="2">The sequence shown here is derived from an EMBL/GenBank/DDBJ whole genome shotgun (WGS) entry which is preliminary data.</text>
</comment>
<evidence type="ECO:0000313" key="2">
    <source>
        <dbReference type="EMBL" id="GAH89970.1"/>
    </source>
</evidence>
<dbReference type="AlphaFoldDB" id="X1K8N8"/>
<sequence>MKVLAAIKQMKKWRNKNPDDAATRRARRQLVLRIVLVGVGTGLVAHRFSRLYNLRGRFNDWIGGDKTIRKRLWAALRKRLFPRADAIIRFLERLKPGPGAPMQGELGLMR</sequence>
<gene>
    <name evidence="2" type="ORF">S06H3_02694</name>
</gene>
<keyword evidence="1" id="KW-0472">Membrane</keyword>
<name>X1K8N8_9ZZZZ</name>
<evidence type="ECO:0000256" key="1">
    <source>
        <dbReference type="SAM" id="Phobius"/>
    </source>
</evidence>
<protein>
    <submittedName>
        <fullName evidence="2">Uncharacterized protein</fullName>
    </submittedName>
</protein>